<evidence type="ECO:0000313" key="9">
    <source>
        <dbReference type="EMBL" id="MVX59672.1"/>
    </source>
</evidence>
<keyword evidence="6 7" id="KW-0472">Membrane</keyword>
<dbReference type="PROSITE" id="PS50929">
    <property type="entry name" value="ABC_TM1F"/>
    <property type="match status" value="1"/>
</dbReference>
<dbReference type="AlphaFoldDB" id="A0A7X3G9Y0"/>
<feature type="transmembrane region" description="Helical" evidence="7">
    <location>
        <begin position="120"/>
        <end position="146"/>
    </location>
</feature>
<dbReference type="Gene3D" id="1.20.1560.10">
    <property type="entry name" value="ABC transporter type 1, transmembrane domain"/>
    <property type="match status" value="1"/>
</dbReference>
<gene>
    <name evidence="9" type="ORF">E5983_08540</name>
</gene>
<protein>
    <submittedName>
        <fullName evidence="9">ATP-binding cassette domain-containing protein</fullName>
    </submittedName>
</protein>
<dbReference type="InterPro" id="IPR003439">
    <property type="entry name" value="ABC_transporter-like_ATP-bd"/>
</dbReference>
<evidence type="ECO:0000256" key="7">
    <source>
        <dbReference type="SAM" id="Phobius"/>
    </source>
</evidence>
<dbReference type="EMBL" id="WSRS01000107">
    <property type="protein sequence ID" value="MVX59672.1"/>
    <property type="molecule type" value="Genomic_DNA"/>
</dbReference>
<keyword evidence="5 7" id="KW-1133">Transmembrane helix</keyword>
<organism evidence="9 10">
    <name type="scientific">Streptococcus danieliae</name>
    <dbReference type="NCBI Taxonomy" id="747656"/>
    <lineage>
        <taxon>Bacteria</taxon>
        <taxon>Bacillati</taxon>
        <taxon>Bacillota</taxon>
        <taxon>Bacilli</taxon>
        <taxon>Lactobacillales</taxon>
        <taxon>Streptococcaceae</taxon>
        <taxon>Streptococcus</taxon>
    </lineage>
</organism>
<dbReference type="Gene3D" id="3.40.50.300">
    <property type="entry name" value="P-loop containing nucleotide triphosphate hydrolases"/>
    <property type="match status" value="1"/>
</dbReference>
<dbReference type="Pfam" id="PF00005">
    <property type="entry name" value="ABC_tran"/>
    <property type="match status" value="1"/>
</dbReference>
<comment type="caution">
    <text evidence="9">The sequence shown here is derived from an EMBL/GenBank/DDBJ whole genome shotgun (WGS) entry which is preliminary data.</text>
</comment>
<evidence type="ECO:0000313" key="10">
    <source>
        <dbReference type="Proteomes" id="UP000461595"/>
    </source>
</evidence>
<dbReference type="SUPFAM" id="SSF52540">
    <property type="entry name" value="P-loop containing nucleoside triphosphate hydrolases"/>
    <property type="match status" value="1"/>
</dbReference>
<evidence type="ECO:0000256" key="4">
    <source>
        <dbReference type="ARBA" id="ARBA00022840"/>
    </source>
</evidence>
<feature type="transmembrane region" description="Helical" evidence="7">
    <location>
        <begin position="152"/>
        <end position="170"/>
    </location>
</feature>
<dbReference type="SMART" id="SM00382">
    <property type="entry name" value="AAA"/>
    <property type="match status" value="1"/>
</dbReference>
<dbReference type="PANTHER" id="PTHR43394">
    <property type="entry name" value="ATP-DEPENDENT PERMEASE MDL1, MITOCHONDRIAL"/>
    <property type="match status" value="1"/>
</dbReference>
<dbReference type="OrthoDB" id="3185510at2"/>
<keyword evidence="4 9" id="KW-0067">ATP-binding</keyword>
<name>A0A7X3G9Y0_9STRE</name>
<dbReference type="GO" id="GO:0005524">
    <property type="term" value="F:ATP binding"/>
    <property type="evidence" value="ECO:0007669"/>
    <property type="project" value="UniProtKB-KW"/>
</dbReference>
<keyword evidence="3" id="KW-0547">Nucleotide-binding</keyword>
<accession>A0A7X3G9Y0</accession>
<evidence type="ECO:0000256" key="5">
    <source>
        <dbReference type="ARBA" id="ARBA00022989"/>
    </source>
</evidence>
<dbReference type="InterPro" id="IPR011527">
    <property type="entry name" value="ABC1_TM_dom"/>
</dbReference>
<evidence type="ECO:0000259" key="8">
    <source>
        <dbReference type="PROSITE" id="PS50929"/>
    </source>
</evidence>
<dbReference type="InterPro" id="IPR003593">
    <property type="entry name" value="AAA+_ATPase"/>
</dbReference>
<feature type="transmembrane region" description="Helical" evidence="7">
    <location>
        <begin position="234"/>
        <end position="253"/>
    </location>
</feature>
<proteinExistence type="predicted"/>
<sequence>MKQFSRYSKKTFYFQLVLSLLSAVVTVVIPLLEAELINGLVYRKINDYFFLIAACAILAFFCKLFLSYFIARNEHVGSSLVKFSSYTDLLELIYGKNSKELVEYDRHYLNSRINADLESIINFLIFTTPQAIQSMVTILFTLILLSLLNPKVLILVLLLSVIYIMIYLVNKNSMYALFDKIREEDSLYEARKSQIFQRLFTTKMLSLEKLEIRRLSSDYKNLLVDIKKMFNKRYWTSTSQIVLAFLFQLLYFWLGGIDVVNGLLSIGIFTATIQYFNGIINSLDTFFDLGIQVQEYSSAKRRIGALISLPEEIEGEQAVKSIDSVELRDFNIIHGQTQEQMYQQNLNVQLTKGSIYHLKGRNGIGKTTLVKLLVGLKLNDYEGAILFNGISLDSLNASRLRREWISFNVHTHYAADLKVSDVLSTYFTFDPDRLEEDTPEWSIYQMFIKGSSENLLESKIATLSDGKRQLLNLLITLLKPKAELIILDEPFSNIESSLHSELLDILSLVAKDKIIVLISHEDSLNKIRHEISLV</sequence>
<evidence type="ECO:0000256" key="2">
    <source>
        <dbReference type="ARBA" id="ARBA00022692"/>
    </source>
</evidence>
<dbReference type="Pfam" id="PF00664">
    <property type="entry name" value="ABC_membrane"/>
    <property type="match status" value="1"/>
</dbReference>
<comment type="subcellular location">
    <subcellularLocation>
        <location evidence="1">Cell membrane</location>
        <topology evidence="1">Multi-pass membrane protein</topology>
    </subcellularLocation>
</comment>
<reference evidence="9 10" key="1">
    <citation type="submission" date="2019-12" db="EMBL/GenBank/DDBJ databases">
        <title>Microbes associate with the intestines of laboratory mice.</title>
        <authorList>
            <person name="Navarre W."/>
            <person name="Wong E."/>
        </authorList>
    </citation>
    <scope>NUCLEOTIDE SEQUENCE [LARGE SCALE GENOMIC DNA]</scope>
    <source>
        <strain evidence="9 10">NM51_B2-22</strain>
    </source>
</reference>
<evidence type="ECO:0000256" key="1">
    <source>
        <dbReference type="ARBA" id="ARBA00004651"/>
    </source>
</evidence>
<dbReference type="InterPro" id="IPR027417">
    <property type="entry name" value="P-loop_NTPase"/>
</dbReference>
<dbReference type="InterPro" id="IPR039421">
    <property type="entry name" value="Type_1_exporter"/>
</dbReference>
<feature type="transmembrane region" description="Helical" evidence="7">
    <location>
        <begin position="48"/>
        <end position="71"/>
    </location>
</feature>
<feature type="domain" description="ABC transmembrane type-1" evidence="8">
    <location>
        <begin position="16"/>
        <end position="295"/>
    </location>
</feature>
<evidence type="ECO:0000256" key="6">
    <source>
        <dbReference type="ARBA" id="ARBA00023136"/>
    </source>
</evidence>
<dbReference type="InterPro" id="IPR036640">
    <property type="entry name" value="ABC1_TM_sf"/>
</dbReference>
<dbReference type="RefSeq" id="WP_160333419.1">
    <property type="nucleotide sequence ID" value="NZ_WSRS01000107.1"/>
</dbReference>
<dbReference type="SUPFAM" id="SSF90123">
    <property type="entry name" value="ABC transporter transmembrane region"/>
    <property type="match status" value="1"/>
</dbReference>
<dbReference type="Proteomes" id="UP000461595">
    <property type="component" value="Unassembled WGS sequence"/>
</dbReference>
<keyword evidence="2 7" id="KW-0812">Transmembrane</keyword>
<dbReference type="GO" id="GO:0015421">
    <property type="term" value="F:ABC-type oligopeptide transporter activity"/>
    <property type="evidence" value="ECO:0007669"/>
    <property type="project" value="TreeGrafter"/>
</dbReference>
<dbReference type="PANTHER" id="PTHR43394:SF1">
    <property type="entry name" value="ATP-BINDING CASSETTE SUB-FAMILY B MEMBER 10, MITOCHONDRIAL"/>
    <property type="match status" value="1"/>
</dbReference>
<feature type="transmembrane region" description="Helical" evidence="7">
    <location>
        <begin position="12"/>
        <end position="32"/>
    </location>
</feature>
<evidence type="ECO:0000256" key="3">
    <source>
        <dbReference type="ARBA" id="ARBA00022741"/>
    </source>
</evidence>
<dbReference type="GO" id="GO:0005886">
    <property type="term" value="C:plasma membrane"/>
    <property type="evidence" value="ECO:0007669"/>
    <property type="project" value="UniProtKB-SubCell"/>
</dbReference>
<dbReference type="GO" id="GO:0016887">
    <property type="term" value="F:ATP hydrolysis activity"/>
    <property type="evidence" value="ECO:0007669"/>
    <property type="project" value="InterPro"/>
</dbReference>